<evidence type="ECO:0000313" key="2">
    <source>
        <dbReference type="EMBL" id="TWT70615.1"/>
    </source>
</evidence>
<name>A0A5C5Y8M2_9PLAN</name>
<feature type="region of interest" description="Disordered" evidence="1">
    <location>
        <begin position="67"/>
        <end position="89"/>
    </location>
</feature>
<proteinExistence type="predicted"/>
<dbReference type="AlphaFoldDB" id="A0A5C5Y8M2"/>
<protein>
    <submittedName>
        <fullName evidence="2">Uncharacterized protein</fullName>
    </submittedName>
</protein>
<evidence type="ECO:0000256" key="1">
    <source>
        <dbReference type="SAM" id="MobiDB-lite"/>
    </source>
</evidence>
<feature type="compositionally biased region" description="Polar residues" evidence="1">
    <location>
        <begin position="36"/>
        <end position="48"/>
    </location>
</feature>
<dbReference type="EMBL" id="SJPL01000001">
    <property type="protein sequence ID" value="TWT70615.1"/>
    <property type="molecule type" value="Genomic_DNA"/>
</dbReference>
<feature type="region of interest" description="Disordered" evidence="1">
    <location>
        <begin position="16"/>
        <end position="50"/>
    </location>
</feature>
<gene>
    <name evidence="2" type="ORF">Pan14r_29220</name>
</gene>
<feature type="compositionally biased region" description="Basic and acidic residues" evidence="1">
    <location>
        <begin position="80"/>
        <end position="89"/>
    </location>
</feature>
<organism evidence="2 3">
    <name type="scientific">Crateriforma conspicua</name>
    <dbReference type="NCBI Taxonomy" id="2527996"/>
    <lineage>
        <taxon>Bacteria</taxon>
        <taxon>Pseudomonadati</taxon>
        <taxon>Planctomycetota</taxon>
        <taxon>Planctomycetia</taxon>
        <taxon>Planctomycetales</taxon>
        <taxon>Planctomycetaceae</taxon>
        <taxon>Crateriforma</taxon>
    </lineage>
</organism>
<keyword evidence="3" id="KW-1185">Reference proteome</keyword>
<comment type="caution">
    <text evidence="2">The sequence shown here is derived from an EMBL/GenBank/DDBJ whole genome shotgun (WGS) entry which is preliminary data.</text>
</comment>
<reference evidence="2 3" key="1">
    <citation type="submission" date="2019-02" db="EMBL/GenBank/DDBJ databases">
        <title>Deep-cultivation of Planctomycetes and their phenomic and genomic characterization uncovers novel biology.</title>
        <authorList>
            <person name="Wiegand S."/>
            <person name="Jogler M."/>
            <person name="Boedeker C."/>
            <person name="Pinto D."/>
            <person name="Vollmers J."/>
            <person name="Rivas-Marin E."/>
            <person name="Kohn T."/>
            <person name="Peeters S.H."/>
            <person name="Heuer A."/>
            <person name="Rast P."/>
            <person name="Oberbeckmann S."/>
            <person name="Bunk B."/>
            <person name="Jeske O."/>
            <person name="Meyerdierks A."/>
            <person name="Storesund J.E."/>
            <person name="Kallscheuer N."/>
            <person name="Luecker S."/>
            <person name="Lage O.M."/>
            <person name="Pohl T."/>
            <person name="Merkel B.J."/>
            <person name="Hornburger P."/>
            <person name="Mueller R.-W."/>
            <person name="Bruemmer F."/>
            <person name="Labrenz M."/>
            <person name="Spormann A.M."/>
            <person name="Op Den Camp H."/>
            <person name="Overmann J."/>
            <person name="Amann R."/>
            <person name="Jetten M.S.M."/>
            <person name="Mascher T."/>
            <person name="Medema M.H."/>
            <person name="Devos D.P."/>
            <person name="Kaster A.-K."/>
            <person name="Ovreas L."/>
            <person name="Rohde M."/>
            <person name="Galperin M.Y."/>
            <person name="Jogler C."/>
        </authorList>
    </citation>
    <scope>NUCLEOTIDE SEQUENCE [LARGE SCALE GENOMIC DNA]</scope>
    <source>
        <strain evidence="2 3">Pan14r</strain>
    </source>
</reference>
<accession>A0A5C5Y8M2</accession>
<sequence>MRWLTQIVAVATFGNDLPTRRKSRHENKHRSGLRRWNQQRLTPESVSPSPRFINPSALSGDETQTVVISSGDPKLPSVRHGFEGIGEHK</sequence>
<feature type="compositionally biased region" description="Basic residues" evidence="1">
    <location>
        <begin position="20"/>
        <end position="33"/>
    </location>
</feature>
<dbReference type="Proteomes" id="UP000317238">
    <property type="component" value="Unassembled WGS sequence"/>
</dbReference>
<evidence type="ECO:0000313" key="3">
    <source>
        <dbReference type="Proteomes" id="UP000317238"/>
    </source>
</evidence>